<protein>
    <submittedName>
        <fullName evidence="1">Phage head closure protein</fullName>
    </submittedName>
</protein>
<dbReference type="NCBIfam" id="TIGR01563">
    <property type="entry name" value="gp16_SPP1"/>
    <property type="match status" value="1"/>
</dbReference>
<dbReference type="Proteomes" id="UP000249499">
    <property type="component" value="Chromosome"/>
</dbReference>
<dbReference type="Gene3D" id="2.40.10.270">
    <property type="entry name" value="Bacteriophage SPP1 head-tail adaptor protein"/>
    <property type="match status" value="1"/>
</dbReference>
<proteinExistence type="predicted"/>
<organism evidence="1 2">
    <name type="scientific">Rhizobium tumorigenes</name>
    <dbReference type="NCBI Taxonomy" id="2041385"/>
    <lineage>
        <taxon>Bacteria</taxon>
        <taxon>Pseudomonadati</taxon>
        <taxon>Pseudomonadota</taxon>
        <taxon>Alphaproteobacteria</taxon>
        <taxon>Hyphomicrobiales</taxon>
        <taxon>Rhizobiaceae</taxon>
        <taxon>Rhizobium/Agrobacterium group</taxon>
        <taxon>Rhizobium</taxon>
    </lineage>
</organism>
<dbReference type="Pfam" id="PF05521">
    <property type="entry name" value="Phage_HCP"/>
    <property type="match status" value="1"/>
</dbReference>
<dbReference type="KEGG" id="rtu:PR017_03585"/>
<gene>
    <name evidence="1" type="ORF">PR017_03585</name>
</gene>
<name>A0AAF1KRH6_9HYPH</name>
<evidence type="ECO:0000313" key="1">
    <source>
        <dbReference type="EMBL" id="WFR96233.1"/>
    </source>
</evidence>
<sequence>MRSTFFDPGRMTARLNLEAPLETPDGQGGVTRTFVETASCWALIEPVSGSVEEEASSEIFRRTHLIWLRWRADVVPGMRLSKGSRLFFIGGTQDPDDSRRYLICHCQEKSV</sequence>
<dbReference type="EMBL" id="CP117255">
    <property type="protein sequence ID" value="WFR96233.1"/>
    <property type="molecule type" value="Genomic_DNA"/>
</dbReference>
<dbReference type="AlphaFoldDB" id="A0AAF1KRH6"/>
<accession>A0AAF1KRH6</accession>
<reference evidence="1 2" key="1">
    <citation type="journal article" date="2018" name="Sci. Rep.">
        <title>Rhizobium tumorigenes sp. nov., a novel plant tumorigenic bacterium isolated from cane gall tumors on thornless blackberry.</title>
        <authorList>
            <person name="Kuzmanovi N."/>
            <person name="Smalla K."/>
            <person name="Gronow S."/>
            <person name="PuBawska J."/>
        </authorList>
    </citation>
    <scope>NUCLEOTIDE SEQUENCE [LARGE SCALE GENOMIC DNA]</scope>
    <source>
        <strain evidence="1 2">1078</strain>
    </source>
</reference>
<dbReference type="InterPro" id="IPR008767">
    <property type="entry name" value="Phage_SPP1_head-tail_adaptor"/>
</dbReference>
<reference evidence="2" key="2">
    <citation type="journal article" date="2023" name="MicrobiologyOpen">
        <title>Genomics of the tumorigenes clade of the family Rhizobiaceae and description of Rhizobium rhododendri sp. nov.</title>
        <authorList>
            <person name="Kuzmanovic N."/>
            <person name="diCenzo G.C."/>
            <person name="Bunk B."/>
            <person name="Sproeer C."/>
            <person name="Fruehling A."/>
            <person name="Neumann-Schaal M."/>
            <person name="Overmann J."/>
            <person name="Smalla K."/>
        </authorList>
    </citation>
    <scope>NUCLEOTIDE SEQUENCE [LARGE SCALE GENOMIC DNA]</scope>
    <source>
        <strain evidence="2">1078</strain>
    </source>
</reference>
<keyword evidence="2" id="KW-1185">Reference proteome</keyword>
<evidence type="ECO:0000313" key="2">
    <source>
        <dbReference type="Proteomes" id="UP000249499"/>
    </source>
</evidence>
<dbReference type="RefSeq" id="WP_111220333.1">
    <property type="nucleotide sequence ID" value="NZ_CP117255.1"/>
</dbReference>
<dbReference type="InterPro" id="IPR038666">
    <property type="entry name" value="SSP1_head-tail_sf"/>
</dbReference>